<comment type="caution">
    <text evidence="3">The sequence shown here is derived from an EMBL/GenBank/DDBJ whole genome shotgun (WGS) entry which is preliminary data.</text>
</comment>
<dbReference type="InterPro" id="IPR011055">
    <property type="entry name" value="Dup_hybrid_motif"/>
</dbReference>
<evidence type="ECO:0000259" key="2">
    <source>
        <dbReference type="Pfam" id="PF01551"/>
    </source>
</evidence>
<keyword evidence="4" id="KW-1185">Reference proteome</keyword>
<organism evidence="3 4">
    <name type="scientific">Massiliimalia timonensis</name>
    <dbReference type="NCBI Taxonomy" id="1987501"/>
    <lineage>
        <taxon>Bacteria</taxon>
        <taxon>Bacillati</taxon>
        <taxon>Bacillota</taxon>
        <taxon>Clostridia</taxon>
        <taxon>Eubacteriales</taxon>
        <taxon>Oscillospiraceae</taxon>
        <taxon>Massiliimalia</taxon>
    </lineage>
</organism>
<dbReference type="RefSeq" id="WP_187536647.1">
    <property type="nucleotide sequence ID" value="NZ_JACRTL010000005.1"/>
</dbReference>
<evidence type="ECO:0000313" key="3">
    <source>
        <dbReference type="EMBL" id="MBC8611433.1"/>
    </source>
</evidence>
<dbReference type="CDD" id="cd12797">
    <property type="entry name" value="M23_peptidase"/>
    <property type="match status" value="1"/>
</dbReference>
<keyword evidence="1" id="KW-1133">Transmembrane helix</keyword>
<proteinExistence type="predicted"/>
<dbReference type="GO" id="GO:0004222">
    <property type="term" value="F:metalloendopeptidase activity"/>
    <property type="evidence" value="ECO:0007669"/>
    <property type="project" value="TreeGrafter"/>
</dbReference>
<dbReference type="PANTHER" id="PTHR21666">
    <property type="entry name" value="PEPTIDASE-RELATED"/>
    <property type="match status" value="1"/>
</dbReference>
<evidence type="ECO:0000313" key="4">
    <source>
        <dbReference type="Proteomes" id="UP000632659"/>
    </source>
</evidence>
<dbReference type="SUPFAM" id="SSF51261">
    <property type="entry name" value="Duplicated hybrid motif"/>
    <property type="match status" value="1"/>
</dbReference>
<dbReference type="Pfam" id="PF01551">
    <property type="entry name" value="Peptidase_M23"/>
    <property type="match status" value="1"/>
</dbReference>
<reference evidence="3" key="1">
    <citation type="submission" date="2020-08" db="EMBL/GenBank/DDBJ databases">
        <title>Genome public.</title>
        <authorList>
            <person name="Liu C."/>
            <person name="Sun Q."/>
        </authorList>
    </citation>
    <scope>NUCLEOTIDE SEQUENCE</scope>
    <source>
        <strain evidence="3">NSJ-15</strain>
    </source>
</reference>
<gene>
    <name evidence="3" type="ORF">H8702_10005</name>
</gene>
<name>A0A8J6P4W2_9FIRM</name>
<dbReference type="InterPro" id="IPR016047">
    <property type="entry name" value="M23ase_b-sheet_dom"/>
</dbReference>
<accession>A0A8J6P4W2</accession>
<dbReference type="Proteomes" id="UP000632659">
    <property type="component" value="Unassembled WGS sequence"/>
</dbReference>
<feature type="domain" description="M23ase beta-sheet core" evidence="2">
    <location>
        <begin position="310"/>
        <end position="405"/>
    </location>
</feature>
<sequence length="410" mass="44702">MSQEQKQGVFLKSAQAAGMIHGAVKTGKAVAGIARGTAAGGPYGAAAAFLWENRRLVGKILAAVGFLLSLPLLIIILLPSSIFGNLDDPENGALLNDNQAILENLEAVDIQIQEIVKQAHDHILVQVKSEIDRLDEETQTEIIDPFAESVADSYTLLAQYNASQPDYKMISNEELIGLVRLHKDKLFSYTSEESTGTKENEDGEQEKIKTVTYTISFVGEDYFANTVFKLNDEQKELSENYAANLSLFLGSGTGNYPGGTQGSIEELMKEYPYGWAVEGFVVPFPNPNWKSLITSSFGYRVDPFTHVGDGHGGLDIRSPIGTDIHASKSGVVITSLYSNTSYGYYVVINHGNGFATLYAHCSKLLVQVGQEVKQGDVIAKVGNTGRTTGPHLHFEVRKDGQRQDPMKYIG</sequence>
<dbReference type="Gene3D" id="2.70.70.10">
    <property type="entry name" value="Glucose Permease (Domain IIA)"/>
    <property type="match status" value="1"/>
</dbReference>
<dbReference type="InterPro" id="IPR050570">
    <property type="entry name" value="Cell_wall_metabolism_enzyme"/>
</dbReference>
<keyword evidence="1" id="KW-0812">Transmembrane</keyword>
<evidence type="ECO:0000256" key="1">
    <source>
        <dbReference type="SAM" id="Phobius"/>
    </source>
</evidence>
<dbReference type="PANTHER" id="PTHR21666:SF270">
    <property type="entry name" value="MUREIN HYDROLASE ACTIVATOR ENVC"/>
    <property type="match status" value="1"/>
</dbReference>
<keyword evidence="1" id="KW-0472">Membrane</keyword>
<dbReference type="EMBL" id="JACRTL010000005">
    <property type="protein sequence ID" value="MBC8611433.1"/>
    <property type="molecule type" value="Genomic_DNA"/>
</dbReference>
<protein>
    <submittedName>
        <fullName evidence="3">M23 family metallopeptidase</fullName>
    </submittedName>
</protein>
<feature type="transmembrane region" description="Helical" evidence="1">
    <location>
        <begin position="60"/>
        <end position="78"/>
    </location>
</feature>
<dbReference type="AlphaFoldDB" id="A0A8J6P4W2"/>